<proteinExistence type="predicted"/>
<dbReference type="EMBL" id="JAVHNS010000004">
    <property type="protein sequence ID" value="KAK6358586.1"/>
    <property type="molecule type" value="Genomic_DNA"/>
</dbReference>
<evidence type="ECO:0000313" key="2">
    <source>
        <dbReference type="Proteomes" id="UP001373714"/>
    </source>
</evidence>
<organism evidence="1 2">
    <name type="scientific">Orbilia blumenaviensis</name>
    <dbReference type="NCBI Taxonomy" id="1796055"/>
    <lineage>
        <taxon>Eukaryota</taxon>
        <taxon>Fungi</taxon>
        <taxon>Dikarya</taxon>
        <taxon>Ascomycota</taxon>
        <taxon>Pezizomycotina</taxon>
        <taxon>Orbiliomycetes</taxon>
        <taxon>Orbiliales</taxon>
        <taxon>Orbiliaceae</taxon>
        <taxon>Orbilia</taxon>
    </lineage>
</organism>
<name>A0AAV9VBT7_9PEZI</name>
<sequence length="113" mass="12779">MGQQEHYSRYRKDIGGLPRFGLGVRMSGEYQRFDVLVALPLRQDRGLEGVGILIVSAVRAAGLQDKHFNQLRCISCLCGQWGCAEARTETGTILDGIFFALAHFWFLIVRHHM</sequence>
<protein>
    <submittedName>
        <fullName evidence="1">Uncharacterized protein</fullName>
    </submittedName>
</protein>
<keyword evidence="2" id="KW-1185">Reference proteome</keyword>
<comment type="caution">
    <text evidence="1">The sequence shown here is derived from an EMBL/GenBank/DDBJ whole genome shotgun (WGS) entry which is preliminary data.</text>
</comment>
<dbReference type="AlphaFoldDB" id="A0AAV9VBT7"/>
<dbReference type="Proteomes" id="UP001373714">
    <property type="component" value="Unassembled WGS sequence"/>
</dbReference>
<reference evidence="1 2" key="1">
    <citation type="submission" date="2019-10" db="EMBL/GenBank/DDBJ databases">
        <authorList>
            <person name="Palmer J.M."/>
        </authorList>
    </citation>
    <scope>NUCLEOTIDE SEQUENCE [LARGE SCALE GENOMIC DNA]</scope>
    <source>
        <strain evidence="1 2">TWF730</strain>
    </source>
</reference>
<gene>
    <name evidence="1" type="ORF">TWF730_007912</name>
</gene>
<accession>A0AAV9VBT7</accession>
<evidence type="ECO:0000313" key="1">
    <source>
        <dbReference type="EMBL" id="KAK6358586.1"/>
    </source>
</evidence>